<accession>A0A157Z6J2</accession>
<name>A0A157Z6J2_9BURK</name>
<dbReference type="Proteomes" id="UP000054903">
    <property type="component" value="Unassembled WGS sequence"/>
</dbReference>
<dbReference type="RefSeq" id="WP_061132573.1">
    <property type="nucleotide sequence ID" value="NZ_FCNX02000001.1"/>
</dbReference>
<dbReference type="OrthoDB" id="8686801at2"/>
<sequence length="102" mass="11317">MGWSGRKAARSTRKPRPFELDIKAILRERPFEAVLAAGQPAYVSAPEGMDGILKVYPDGRRELVTFDLQGEHLIAVLPSYKGPWRYSIKPRLKTPPKAADGG</sequence>
<proteinExistence type="predicted"/>
<comment type="caution">
    <text evidence="1">The sequence shown here is derived from an EMBL/GenBank/DDBJ whole genome shotgun (WGS) entry which is preliminary data.</text>
</comment>
<protein>
    <submittedName>
        <fullName evidence="1">Uncharacterized protein</fullName>
    </submittedName>
</protein>
<dbReference type="AlphaFoldDB" id="A0A157Z6J2"/>
<reference evidence="1" key="1">
    <citation type="submission" date="2016-01" db="EMBL/GenBank/DDBJ databases">
        <authorList>
            <person name="Peeters C."/>
        </authorList>
    </citation>
    <scope>NUCLEOTIDE SEQUENCE</scope>
    <source>
        <strain evidence="1">LMG 29320</strain>
    </source>
</reference>
<evidence type="ECO:0000313" key="1">
    <source>
        <dbReference type="EMBL" id="SAK40617.1"/>
    </source>
</evidence>
<gene>
    <name evidence="1" type="ORF">AWB77_00247</name>
</gene>
<dbReference type="EMBL" id="FCNX02000001">
    <property type="protein sequence ID" value="SAK40617.1"/>
    <property type="molecule type" value="Genomic_DNA"/>
</dbReference>
<keyword evidence="2" id="KW-1185">Reference proteome</keyword>
<evidence type="ECO:0000313" key="2">
    <source>
        <dbReference type="Proteomes" id="UP000054903"/>
    </source>
</evidence>
<organism evidence="1 2">
    <name type="scientific">Caballeronia fortuita</name>
    <dbReference type="NCBI Taxonomy" id="1777138"/>
    <lineage>
        <taxon>Bacteria</taxon>
        <taxon>Pseudomonadati</taxon>
        <taxon>Pseudomonadota</taxon>
        <taxon>Betaproteobacteria</taxon>
        <taxon>Burkholderiales</taxon>
        <taxon>Burkholderiaceae</taxon>
        <taxon>Caballeronia</taxon>
    </lineage>
</organism>